<evidence type="ECO:0000313" key="3">
    <source>
        <dbReference type="EMBL" id="AWP21333.1"/>
    </source>
</evidence>
<accession>A0A2U9CYY8</accession>
<dbReference type="AlphaFoldDB" id="A0A2U9CYY8"/>
<keyword evidence="1" id="KW-0597">Phosphoprotein</keyword>
<dbReference type="SMART" id="SM00250">
    <property type="entry name" value="PLEC"/>
    <property type="match status" value="2"/>
</dbReference>
<dbReference type="Proteomes" id="UP000246464">
    <property type="component" value="Chromosome 22"/>
</dbReference>
<name>A0A2U9CYY8_SCOMX</name>
<evidence type="ECO:0000256" key="2">
    <source>
        <dbReference type="ARBA" id="ARBA00022737"/>
    </source>
</evidence>
<evidence type="ECO:0000313" key="5">
    <source>
        <dbReference type="Proteomes" id="UP000246464"/>
    </source>
</evidence>
<organism evidence="3 5">
    <name type="scientific">Scophthalmus maximus</name>
    <name type="common">Turbot</name>
    <name type="synonym">Psetta maxima</name>
    <dbReference type="NCBI Taxonomy" id="52904"/>
    <lineage>
        <taxon>Eukaryota</taxon>
        <taxon>Metazoa</taxon>
        <taxon>Chordata</taxon>
        <taxon>Craniata</taxon>
        <taxon>Vertebrata</taxon>
        <taxon>Euteleostomi</taxon>
        <taxon>Actinopterygii</taxon>
        <taxon>Neopterygii</taxon>
        <taxon>Teleostei</taxon>
        <taxon>Neoteleostei</taxon>
        <taxon>Acanthomorphata</taxon>
        <taxon>Carangaria</taxon>
        <taxon>Pleuronectiformes</taxon>
        <taxon>Pleuronectoidei</taxon>
        <taxon>Scophthalmidae</taxon>
        <taxon>Scophthalmus</taxon>
    </lineage>
</organism>
<proteinExistence type="predicted"/>
<dbReference type="Proteomes" id="UP000438429">
    <property type="component" value="Unassembled WGS sequence"/>
</dbReference>
<keyword evidence="2" id="KW-0677">Repeat</keyword>
<dbReference type="InterPro" id="IPR001101">
    <property type="entry name" value="Plectin_repeat"/>
</dbReference>
<dbReference type="GO" id="GO:0016020">
    <property type="term" value="C:membrane"/>
    <property type="evidence" value="ECO:0007669"/>
    <property type="project" value="TreeGrafter"/>
</dbReference>
<dbReference type="EMBL" id="CP026264">
    <property type="protein sequence ID" value="AWP21333.1"/>
    <property type="molecule type" value="Genomic_DNA"/>
</dbReference>
<dbReference type="InterPro" id="IPR035915">
    <property type="entry name" value="Plakin_repeat_sf"/>
</dbReference>
<reference evidence="3 5" key="1">
    <citation type="submission" date="2017-12" db="EMBL/GenBank/DDBJ databases">
        <title>Integrating genomic resources of turbot (Scophthalmus maximus) in depth evaluation of genetic and physical mapping variation across individuals.</title>
        <authorList>
            <person name="Martinez P."/>
        </authorList>
    </citation>
    <scope>NUCLEOTIDE SEQUENCE [LARGE SCALE GENOMIC DNA]</scope>
</reference>
<dbReference type="Gene3D" id="3.90.1290.10">
    <property type="entry name" value="Plakin repeat"/>
    <property type="match status" value="1"/>
</dbReference>
<evidence type="ECO:0000313" key="4">
    <source>
        <dbReference type="EMBL" id="KAF0024302.1"/>
    </source>
</evidence>
<dbReference type="EMBL" id="VEVO01000021">
    <property type="protein sequence ID" value="KAF0024302.1"/>
    <property type="molecule type" value="Genomic_DNA"/>
</dbReference>
<sequence length="102" mass="11008">MESIQKYLGATNCIAGVRVESTKKVLSIYEAKTRGLLTPGTSLVLLEAQAATGFVIDPVNNKKLSVEEAAAQGVVGNEPCKRILLSRIMEFGFLKRKLQQGA</sequence>
<dbReference type="GO" id="GO:0042060">
    <property type="term" value="P:wound healing"/>
    <property type="evidence" value="ECO:0007669"/>
    <property type="project" value="TreeGrafter"/>
</dbReference>
<dbReference type="GO" id="GO:0005198">
    <property type="term" value="F:structural molecule activity"/>
    <property type="evidence" value="ECO:0007669"/>
    <property type="project" value="TreeGrafter"/>
</dbReference>
<dbReference type="Pfam" id="PF00681">
    <property type="entry name" value="Plectin"/>
    <property type="match status" value="1"/>
</dbReference>
<dbReference type="GO" id="GO:0042995">
    <property type="term" value="C:cell projection"/>
    <property type="evidence" value="ECO:0007669"/>
    <property type="project" value="UniProtKB-SubCell"/>
</dbReference>
<dbReference type="GO" id="GO:0045095">
    <property type="term" value="C:keratin filament"/>
    <property type="evidence" value="ECO:0007669"/>
    <property type="project" value="TreeGrafter"/>
</dbReference>
<dbReference type="GO" id="GO:0005737">
    <property type="term" value="C:cytoplasm"/>
    <property type="evidence" value="ECO:0007669"/>
    <property type="project" value="TreeGrafter"/>
</dbReference>
<dbReference type="STRING" id="52904.ENSSMAP00000031975"/>
<dbReference type="GO" id="GO:1990254">
    <property type="term" value="F:keratin filament binding"/>
    <property type="evidence" value="ECO:0007669"/>
    <property type="project" value="TreeGrafter"/>
</dbReference>
<dbReference type="PANTHER" id="PTHR23169:SF21">
    <property type="entry name" value="EPIPLAKIN"/>
    <property type="match status" value="1"/>
</dbReference>
<dbReference type="PANTHER" id="PTHR23169">
    <property type="entry name" value="ENVOPLAKIN"/>
    <property type="match status" value="1"/>
</dbReference>
<protein>
    <submittedName>
        <fullName evidence="3">Putative epiplakin-like</fullName>
    </submittedName>
</protein>
<reference evidence="4 6" key="2">
    <citation type="submission" date="2019-06" db="EMBL/GenBank/DDBJ databases">
        <title>Draft genomes of female and male turbot (Scophthalmus maximus).</title>
        <authorList>
            <person name="Xu H."/>
            <person name="Xu X.-W."/>
            <person name="Shao C."/>
            <person name="Chen S."/>
        </authorList>
    </citation>
    <scope>NUCLEOTIDE SEQUENCE [LARGE SCALE GENOMIC DNA]</scope>
    <source>
        <strain evidence="4">Ysfricsl-2016a</strain>
        <tissue evidence="4">Blood</tissue>
    </source>
</reference>
<keyword evidence="5" id="KW-1185">Reference proteome</keyword>
<dbReference type="GO" id="GO:0045110">
    <property type="term" value="P:intermediate filament bundle assembly"/>
    <property type="evidence" value="ECO:0007669"/>
    <property type="project" value="TreeGrafter"/>
</dbReference>
<dbReference type="InterPro" id="IPR043197">
    <property type="entry name" value="Plakin"/>
</dbReference>
<dbReference type="SUPFAM" id="SSF75399">
    <property type="entry name" value="Plakin repeat"/>
    <property type="match status" value="1"/>
</dbReference>
<dbReference type="GO" id="GO:0030054">
    <property type="term" value="C:cell junction"/>
    <property type="evidence" value="ECO:0007669"/>
    <property type="project" value="TreeGrafter"/>
</dbReference>
<gene>
    <name evidence="4" type="ORF">F2P81_023104</name>
    <name evidence="3" type="ORF">SMAX5B_015614</name>
</gene>
<evidence type="ECO:0000256" key="1">
    <source>
        <dbReference type="ARBA" id="ARBA00022553"/>
    </source>
</evidence>
<evidence type="ECO:0000313" key="6">
    <source>
        <dbReference type="Proteomes" id="UP000438429"/>
    </source>
</evidence>